<dbReference type="Proteomes" id="UP001623592">
    <property type="component" value="Unassembled WGS sequence"/>
</dbReference>
<evidence type="ECO:0000313" key="8">
    <source>
        <dbReference type="EMBL" id="MFL0250587.1"/>
    </source>
</evidence>
<keyword evidence="3 6" id="KW-0812">Transmembrane</keyword>
<evidence type="ECO:0000256" key="2">
    <source>
        <dbReference type="ARBA" id="ARBA00022475"/>
    </source>
</evidence>
<gene>
    <name evidence="8" type="ORF">ACJDT4_09155</name>
</gene>
<evidence type="ECO:0000256" key="6">
    <source>
        <dbReference type="SAM" id="Phobius"/>
    </source>
</evidence>
<feature type="transmembrane region" description="Helical" evidence="6">
    <location>
        <begin position="248"/>
        <end position="270"/>
    </location>
</feature>
<sequence>MFKAMIIKDLKKFAASVKLHILLILVFPIALSFIYGFLYQKQVNPDRNLTKIKVAFIDEDKSNYSKGIEDIFKNDKLKKFIDFNTETNMDVLKKKLKDSKIDAAIEIPKDFSNKVQGGKKADIKMIKSLTAGNETEIVYGIIKSYLDVINNNSMVTETLKNDIGSPRKINEISYRIIPNIVKLSTDNYSKISNIKLDKKITAKQYFAASMLAFIEFYILLIPVTMMIREVQDGTINRLMSTSATYFKVYVEKLVLTFGISTLFISTYIIINYILGNVWDKNIIEILTMIVLQAFLLTGIAAVVMNIFKSTKTLNMICGPIIMLLAFFGGAFYYIDDASLKFNFMKFTLNYWIGNAYNNLMLGNGLASITLNLSIIFIAGAIAIIIGTLMACKKNKIYG</sequence>
<evidence type="ECO:0000256" key="1">
    <source>
        <dbReference type="ARBA" id="ARBA00004651"/>
    </source>
</evidence>
<feature type="transmembrane region" description="Helical" evidence="6">
    <location>
        <begin position="368"/>
        <end position="391"/>
    </location>
</feature>
<dbReference type="PANTHER" id="PTHR30294">
    <property type="entry name" value="MEMBRANE COMPONENT OF ABC TRANSPORTER YHHJ-RELATED"/>
    <property type="match status" value="1"/>
</dbReference>
<keyword evidence="9" id="KW-1185">Reference proteome</keyword>
<accession>A0ABW8TDU1</accession>
<feature type="transmembrane region" description="Helical" evidence="6">
    <location>
        <begin position="313"/>
        <end position="334"/>
    </location>
</feature>
<dbReference type="Gene3D" id="3.40.1710.10">
    <property type="entry name" value="abc type-2 transporter like domain"/>
    <property type="match status" value="1"/>
</dbReference>
<dbReference type="InterPro" id="IPR051449">
    <property type="entry name" value="ABC-2_transporter_component"/>
</dbReference>
<reference evidence="8 9" key="1">
    <citation type="submission" date="2024-11" db="EMBL/GenBank/DDBJ databases">
        <authorList>
            <person name="Heng Y.C."/>
            <person name="Lim A.C.H."/>
            <person name="Lee J.K.Y."/>
            <person name="Kittelmann S."/>
        </authorList>
    </citation>
    <scope>NUCLEOTIDE SEQUENCE [LARGE SCALE GENOMIC DNA]</scope>
    <source>
        <strain evidence="8 9">WILCCON 0114</strain>
    </source>
</reference>
<feature type="domain" description="ABC-2 type transporter transmembrane" evidence="7">
    <location>
        <begin position="22"/>
        <end position="387"/>
    </location>
</feature>
<evidence type="ECO:0000256" key="5">
    <source>
        <dbReference type="ARBA" id="ARBA00023136"/>
    </source>
</evidence>
<feature type="transmembrane region" description="Helical" evidence="6">
    <location>
        <begin position="21"/>
        <end position="39"/>
    </location>
</feature>
<protein>
    <submittedName>
        <fullName evidence="8">ABC transporter permease</fullName>
    </submittedName>
</protein>
<dbReference type="InterPro" id="IPR013525">
    <property type="entry name" value="ABC2_TM"/>
</dbReference>
<organism evidence="8 9">
    <name type="scientific">Clostridium neuense</name>
    <dbReference type="NCBI Taxonomy" id="1728934"/>
    <lineage>
        <taxon>Bacteria</taxon>
        <taxon>Bacillati</taxon>
        <taxon>Bacillota</taxon>
        <taxon>Clostridia</taxon>
        <taxon>Eubacteriales</taxon>
        <taxon>Clostridiaceae</taxon>
        <taxon>Clostridium</taxon>
    </lineage>
</organism>
<dbReference type="Pfam" id="PF12698">
    <property type="entry name" value="ABC2_membrane_3"/>
    <property type="match status" value="1"/>
</dbReference>
<dbReference type="EMBL" id="JBJIAA010000006">
    <property type="protein sequence ID" value="MFL0250587.1"/>
    <property type="molecule type" value="Genomic_DNA"/>
</dbReference>
<feature type="transmembrane region" description="Helical" evidence="6">
    <location>
        <begin position="282"/>
        <end position="306"/>
    </location>
</feature>
<comment type="caution">
    <text evidence="8">The sequence shown here is derived from an EMBL/GenBank/DDBJ whole genome shotgun (WGS) entry which is preliminary data.</text>
</comment>
<keyword evidence="2" id="KW-1003">Cell membrane</keyword>
<evidence type="ECO:0000259" key="7">
    <source>
        <dbReference type="Pfam" id="PF12698"/>
    </source>
</evidence>
<evidence type="ECO:0000313" key="9">
    <source>
        <dbReference type="Proteomes" id="UP001623592"/>
    </source>
</evidence>
<name>A0ABW8TDU1_9CLOT</name>
<proteinExistence type="predicted"/>
<dbReference type="RefSeq" id="WP_406787251.1">
    <property type="nucleotide sequence ID" value="NZ_JBJIAA010000006.1"/>
</dbReference>
<keyword evidence="4 6" id="KW-1133">Transmembrane helix</keyword>
<evidence type="ECO:0000256" key="4">
    <source>
        <dbReference type="ARBA" id="ARBA00022989"/>
    </source>
</evidence>
<keyword evidence="5 6" id="KW-0472">Membrane</keyword>
<dbReference type="PANTHER" id="PTHR30294:SF29">
    <property type="entry name" value="MULTIDRUG ABC TRANSPORTER PERMEASE YBHS-RELATED"/>
    <property type="match status" value="1"/>
</dbReference>
<comment type="subcellular location">
    <subcellularLocation>
        <location evidence="1">Cell membrane</location>
        <topology evidence="1">Multi-pass membrane protein</topology>
    </subcellularLocation>
</comment>
<evidence type="ECO:0000256" key="3">
    <source>
        <dbReference type="ARBA" id="ARBA00022692"/>
    </source>
</evidence>
<feature type="transmembrane region" description="Helical" evidence="6">
    <location>
        <begin position="205"/>
        <end position="227"/>
    </location>
</feature>